<evidence type="ECO:0000313" key="2">
    <source>
        <dbReference type="Proteomes" id="UP000626109"/>
    </source>
</evidence>
<organism evidence="1 2">
    <name type="scientific">Polarella glacialis</name>
    <name type="common">Dinoflagellate</name>
    <dbReference type="NCBI Taxonomy" id="89957"/>
    <lineage>
        <taxon>Eukaryota</taxon>
        <taxon>Sar</taxon>
        <taxon>Alveolata</taxon>
        <taxon>Dinophyceae</taxon>
        <taxon>Suessiales</taxon>
        <taxon>Suessiaceae</taxon>
        <taxon>Polarella</taxon>
    </lineage>
</organism>
<dbReference type="EMBL" id="CAJNNW010036736">
    <property type="protein sequence ID" value="CAE8737154.1"/>
    <property type="molecule type" value="Genomic_DNA"/>
</dbReference>
<reference evidence="1" key="1">
    <citation type="submission" date="2021-02" db="EMBL/GenBank/DDBJ databases">
        <authorList>
            <person name="Dougan E. K."/>
            <person name="Rhodes N."/>
            <person name="Thang M."/>
            <person name="Chan C."/>
        </authorList>
    </citation>
    <scope>NUCLEOTIDE SEQUENCE</scope>
</reference>
<dbReference type="Proteomes" id="UP000626109">
    <property type="component" value="Unassembled WGS sequence"/>
</dbReference>
<accession>A0A813LTB3</accession>
<comment type="caution">
    <text evidence="1">The sequence shown here is derived from an EMBL/GenBank/DDBJ whole genome shotgun (WGS) entry which is preliminary data.</text>
</comment>
<name>A0A813LTB3_POLGL</name>
<evidence type="ECO:0000313" key="1">
    <source>
        <dbReference type="EMBL" id="CAE8737154.1"/>
    </source>
</evidence>
<gene>
    <name evidence="1" type="ORF">PGLA2088_LOCUS48636</name>
</gene>
<feature type="non-terminal residue" evidence="1">
    <location>
        <position position="158"/>
    </location>
</feature>
<dbReference type="AlphaFoldDB" id="A0A813LTB3"/>
<protein>
    <submittedName>
        <fullName evidence="1">Uncharacterized protein</fullName>
    </submittedName>
</protein>
<proteinExistence type="predicted"/>
<sequence length="158" mass="17604">ERGSEGAPLRLAGLELVATVNVRNYHVPFSWPFSSWNPLGLETADALECTVSFAVLRDQFTPVQWFYDRTSPVALQHGLRLVVAGTGSIGYYSFSQLIEKLLLGFAAFGCAQTLLDMAWYYLHPKAPVIATKAYQSLQIEEDWGERSGSEEQKKAKSQ</sequence>